<feature type="compositionally biased region" description="Basic and acidic residues" evidence="1">
    <location>
        <begin position="718"/>
        <end position="731"/>
    </location>
</feature>
<feature type="compositionally biased region" description="Basic residues" evidence="1">
    <location>
        <begin position="428"/>
        <end position="450"/>
    </location>
</feature>
<feature type="compositionally biased region" description="Basic and acidic residues" evidence="1">
    <location>
        <begin position="223"/>
        <end position="235"/>
    </location>
</feature>
<dbReference type="EMBL" id="CADCUE010000059">
    <property type="protein sequence ID" value="CAA9320553.1"/>
    <property type="molecule type" value="Genomic_DNA"/>
</dbReference>
<feature type="compositionally biased region" description="Basic residues" evidence="1">
    <location>
        <begin position="71"/>
        <end position="82"/>
    </location>
</feature>
<sequence>DRRHEDHLHLHRRGPGAGDPLAAAGAAGLRRQGGGGRRDPRHLPRRAHPRGVRAGRRRAGRARRPGEDARRQHHQAAQRQRLHPAAQGRHQGAAERRLRRPRLPGDAADRRGEAGADRLRLGQGQRRQPGAARGQLRPPRARLGEELRQEAPPRDGRLVPGHPVARRDDDRRRLPALGDVRDAAGRHDPAHRARRRRRRDDGAEGRPAGAGGGDRRRRRHARHGAERLSRPRDPGRAGAGGAVLRAPQGHDDEGLRPDHLRARREGLLRRRLRAVRRRPRPRRRRPQPGAGRRAVRPGGPARGPAQGDHGRHRRGVRAGSGAGAGRLEPRHHQPARPERRHHRRLHARGDPQLRADVERAGPAAGHQVRHPRLVLRGALRRDGPGLPRARRLRPDDHGHDAQRRSDGAEGRGVRQSRQDLRDPGSGHRAGRGRRGHGPARAAGRRGRHLPRLPDQGRADQGLGAAGGPAGPRDRRTRGLLARRDPRPRRRGAEEGPGVPRGGGPGHERRRRADDRGDGRRRGHPLHPGPGPSRRGHHLGDGQRPARLPDRPVPHPRARHQRQDAVHRAAHERRRAVRDRSRRLGPQARAAAGEGELPALGLARRVPRAGGVVRVPGREDGQRARRAARGDPRRGDRPGARGGPLARAQGRPAGQPRQPLLPGAVLGAGPGPADAGRRRGRAVRRSRRAPRRRRVDDRRRAERRAGLARGPRRLLLRRQGQDRRGHAAERDLQPGARRVL</sequence>
<feature type="non-terminal residue" evidence="2">
    <location>
        <position position="739"/>
    </location>
</feature>
<evidence type="ECO:0000313" key="2">
    <source>
        <dbReference type="EMBL" id="CAA9320553.1"/>
    </source>
</evidence>
<evidence type="ECO:0000256" key="1">
    <source>
        <dbReference type="SAM" id="MobiDB-lite"/>
    </source>
</evidence>
<feature type="compositionally biased region" description="Basic residues" evidence="1">
    <location>
        <begin position="569"/>
        <end position="582"/>
    </location>
</feature>
<feature type="compositionally biased region" description="Basic and acidic residues" evidence="1">
    <location>
        <begin position="347"/>
        <end position="359"/>
    </location>
</feature>
<name>A0A6J4L3R6_9ACTN</name>
<reference evidence="2" key="1">
    <citation type="submission" date="2020-02" db="EMBL/GenBank/DDBJ databases">
        <authorList>
            <person name="Meier V. D."/>
        </authorList>
    </citation>
    <scope>NUCLEOTIDE SEQUENCE</scope>
    <source>
        <strain evidence="2">AVDCRST_MAG16</strain>
    </source>
</reference>
<dbReference type="GO" id="GO:0004450">
    <property type="term" value="F:isocitrate dehydrogenase (NADP+) activity"/>
    <property type="evidence" value="ECO:0007669"/>
    <property type="project" value="UniProtKB-EC"/>
</dbReference>
<protein>
    <submittedName>
        <fullName evidence="2">Isocitrate dehydrogenase [NADP] Monomeric isocitrate dehydrogenase [NADP]</fullName>
        <ecNumber evidence="2">1.1.1.42</ecNumber>
    </submittedName>
</protein>
<feature type="compositionally biased region" description="Basic and acidic residues" evidence="1">
    <location>
        <begin position="107"/>
        <end position="120"/>
    </location>
</feature>
<feature type="compositionally biased region" description="Basic and acidic residues" evidence="1">
    <location>
        <begin position="392"/>
        <end position="425"/>
    </location>
</feature>
<dbReference type="AlphaFoldDB" id="A0A6J4L3R6"/>
<feature type="compositionally biased region" description="Basic and acidic residues" evidence="1">
    <location>
        <begin position="510"/>
        <end position="519"/>
    </location>
</feature>
<feature type="compositionally biased region" description="Basic and acidic residues" evidence="1">
    <location>
        <begin position="165"/>
        <end position="191"/>
    </location>
</feature>
<feature type="compositionally biased region" description="Basic and acidic residues" evidence="1">
    <location>
        <begin position="248"/>
        <end position="268"/>
    </location>
</feature>
<feature type="compositionally biased region" description="Low complexity" evidence="1">
    <location>
        <begin position="587"/>
        <end position="614"/>
    </location>
</feature>
<feature type="compositionally biased region" description="Basic and acidic residues" evidence="1">
    <location>
        <begin position="615"/>
        <end position="638"/>
    </location>
</feature>
<feature type="compositionally biased region" description="Low complexity" evidence="1">
    <location>
        <begin position="121"/>
        <end position="137"/>
    </location>
</feature>
<dbReference type="EC" id="1.1.1.42" evidence="2"/>
<feature type="compositionally biased region" description="Basic and acidic residues" evidence="1">
    <location>
        <begin position="693"/>
        <end position="704"/>
    </location>
</feature>
<gene>
    <name evidence="2" type="ORF">AVDCRST_MAG16-776</name>
</gene>
<feature type="compositionally biased region" description="Basic and acidic residues" evidence="1">
    <location>
        <begin position="327"/>
        <end position="337"/>
    </location>
</feature>
<feature type="region of interest" description="Disordered" evidence="1">
    <location>
        <begin position="1"/>
        <end position="739"/>
    </location>
</feature>
<feature type="compositionally biased region" description="Basic residues" evidence="1">
    <location>
        <begin position="43"/>
        <end position="63"/>
    </location>
</feature>
<feature type="compositionally biased region" description="Basic residues" evidence="1">
    <location>
        <begin position="677"/>
        <end position="692"/>
    </location>
</feature>
<organism evidence="2">
    <name type="scientific">uncultured Frankineae bacterium</name>
    <dbReference type="NCBI Taxonomy" id="437475"/>
    <lineage>
        <taxon>Bacteria</taxon>
        <taxon>Bacillati</taxon>
        <taxon>Actinomycetota</taxon>
        <taxon>Actinomycetes</taxon>
        <taxon>Frankiales</taxon>
        <taxon>environmental samples</taxon>
    </lineage>
</organism>
<proteinExistence type="predicted"/>
<feature type="compositionally biased region" description="Low complexity" evidence="1">
    <location>
        <begin position="287"/>
        <end position="307"/>
    </location>
</feature>
<feature type="compositionally biased region" description="Low complexity" evidence="1">
    <location>
        <begin position="642"/>
        <end position="673"/>
    </location>
</feature>
<feature type="compositionally biased region" description="Basic residues" evidence="1">
    <location>
        <begin position="269"/>
        <end position="286"/>
    </location>
</feature>
<keyword evidence="2" id="KW-0560">Oxidoreductase</keyword>
<feature type="compositionally biased region" description="Basic and acidic residues" evidence="1">
    <location>
        <begin position="142"/>
        <end position="157"/>
    </location>
</feature>
<feature type="non-terminal residue" evidence="2">
    <location>
        <position position="1"/>
    </location>
</feature>
<accession>A0A6J4L3R6</accession>
<feature type="compositionally biased region" description="Low complexity" evidence="1">
    <location>
        <begin position="18"/>
        <end position="30"/>
    </location>
</feature>